<reference evidence="1 4" key="1">
    <citation type="submission" date="2019-04" db="EMBL/GenBank/DDBJ databases">
        <title>Nine Novel Phages from a Plateau Lake in Southwest China Provide Insights into Aeromonas Phage Diversity.</title>
        <authorList>
            <person name="Xiao W."/>
            <person name="Bai M."/>
            <person name="Wang Y."/>
            <person name="Cui X."/>
        </authorList>
    </citation>
    <scope>NUCLEOTIDE SEQUENCE [LARGE SCALE GENOMIC DNA]</scope>
</reference>
<sequence length="70" mass="8582">MCQTEKRVKDQPQDSRNLRDCIMIIYKSNYKQNTMKYSNYIKLLDYLSQMCNDKEYQKAMVKLDKFKIEQ</sequence>
<dbReference type="EMBL" id="MK813939">
    <property type="protein sequence ID" value="QEG08492.1"/>
    <property type="molecule type" value="Genomic_DNA"/>
</dbReference>
<evidence type="ECO:0000313" key="3">
    <source>
        <dbReference type="EMBL" id="QEG08709.1"/>
    </source>
</evidence>
<name>A0A5B9NC96_9CAUD</name>
<evidence type="ECO:0000313" key="2">
    <source>
        <dbReference type="EMBL" id="QEG08492.1"/>
    </source>
</evidence>
<evidence type="ECO:0000313" key="1">
    <source>
        <dbReference type="EMBL" id="QEG08483.1"/>
    </source>
</evidence>
<keyword evidence="4" id="KW-1185">Reference proteome</keyword>
<dbReference type="RefSeq" id="YP_009846567.1">
    <property type="nucleotide sequence ID" value="NC_048771.1"/>
</dbReference>
<evidence type="ECO:0000313" key="4">
    <source>
        <dbReference type="Proteomes" id="UP000323739"/>
    </source>
</evidence>
<dbReference type="KEGG" id="vg:55616937"/>
<accession>A0A5B9NC96</accession>
<organism evidence="1 4">
    <name type="scientific">Aeromonas phage 4L372D</name>
    <dbReference type="NCBI Taxonomy" id="2588518"/>
    <lineage>
        <taxon>Viruses</taxon>
        <taxon>Duplodnaviria</taxon>
        <taxon>Heunggongvirae</taxon>
        <taxon>Uroviricota</taxon>
        <taxon>Caudoviricetes</taxon>
        <taxon>Plateaulakevirus</taxon>
        <taxon>Plateaulakevirus pv4L372D</taxon>
    </lineage>
</organism>
<gene>
    <name evidence="1" type="primary">4L372D_019</name>
    <name evidence="2" type="synonym">4L372D_028</name>
    <name evidence="3" type="synonym">4L372D_245</name>
</gene>
<dbReference type="EMBL" id="MK813939">
    <property type="protein sequence ID" value="QEG08709.1"/>
    <property type="molecule type" value="Genomic_DNA"/>
</dbReference>
<protein>
    <submittedName>
        <fullName evidence="1">Uncharacterized protein</fullName>
    </submittedName>
</protein>
<dbReference type="Proteomes" id="UP000323739">
    <property type="component" value="Segment"/>
</dbReference>
<proteinExistence type="predicted"/>
<dbReference type="GeneID" id="55616937"/>
<dbReference type="EMBL" id="MK813939">
    <property type="protein sequence ID" value="QEG08483.1"/>
    <property type="molecule type" value="Genomic_DNA"/>
</dbReference>